<dbReference type="HOGENOM" id="CLU_025443_3_2_9"/>
<name>E7G5Y2_9FIRM</name>
<gene>
    <name evidence="1" type="ORF">HMPREF9488_00170</name>
</gene>
<evidence type="ECO:0008006" key="3">
    <source>
        <dbReference type="Google" id="ProtNLM"/>
    </source>
</evidence>
<keyword evidence="2" id="KW-1185">Reference proteome</keyword>
<dbReference type="STRING" id="100884.GCA_000269565_01530"/>
<evidence type="ECO:0000313" key="1">
    <source>
        <dbReference type="EMBL" id="EFW06633.1"/>
    </source>
</evidence>
<dbReference type="PANTHER" id="PTHR31302:SF0">
    <property type="entry name" value="TRANSMEMBRANE PROTEIN WITH METALLOPHOSPHOESTERASE DOMAIN"/>
    <property type="match status" value="1"/>
</dbReference>
<dbReference type="OrthoDB" id="9780884at2"/>
<sequence length="273" mass="30481">MKKLKLIRRLILLLIVFGLFFTAYYTYAISPNDYTFSTYNYVNKDVTSALNGFKIAYISDTNLTDKESVSRLKKMIDKLNSYPFDMVIFGGDLYDGAIVESKDVSAALKSIECKYGKFAILGEKDNSSSLEVTQILNDGGFEVLENTARTIHYKEASFLLLACHQDTDISSLKGDTKTIKIGITHQPDSFQNHKGKLDLQLSGHSYGGSIYIPYYGALLAPDNAKIYNHGIYEESNSVLLVSNGFHGPASFPYKFLARNEINFITLNTSSNSQ</sequence>
<reference evidence="1 2" key="1">
    <citation type="submission" date="2010-12" db="EMBL/GenBank/DDBJ databases">
        <title>The Genome Sequence of Coprobacillus sp. strain 29_1.</title>
        <authorList>
            <consortium name="The Broad Institute Genome Sequencing Platform"/>
            <person name="Earl A."/>
            <person name="Ward D."/>
            <person name="Feldgarden M."/>
            <person name="Gevers D."/>
            <person name="Daigneault M."/>
            <person name="Sibley C.D."/>
            <person name="White A."/>
            <person name="Strauss J."/>
            <person name="Allen-Vercoe E."/>
            <person name="Young S.K."/>
            <person name="Zeng Q."/>
            <person name="Gargeya S."/>
            <person name="Fitzgerald M."/>
            <person name="Haas B."/>
            <person name="Abouelleil A."/>
            <person name="Alvarado L."/>
            <person name="Arachchi H.M."/>
            <person name="Berlin A."/>
            <person name="Brown A."/>
            <person name="Chapman S.B."/>
            <person name="Chen Z."/>
            <person name="Dunbar C."/>
            <person name="Freedman E."/>
            <person name="Gearin G."/>
            <person name="Gellesch M."/>
            <person name="Goldberg J."/>
            <person name="Griggs A."/>
            <person name="Gujja S."/>
            <person name="Heilman E."/>
            <person name="Heiman D."/>
            <person name="Howarth C."/>
            <person name="Larson L."/>
            <person name="Lui A."/>
            <person name="MacDonald P.J.P."/>
            <person name="Mehta T."/>
            <person name="Montmayeur A."/>
            <person name="Murphy C."/>
            <person name="Neiman D."/>
            <person name="Pearson M."/>
            <person name="Priest M."/>
            <person name="Roberts A."/>
            <person name="Saif S."/>
            <person name="Shea T."/>
            <person name="Shenoy N."/>
            <person name="Sisk P."/>
            <person name="Stolte C."/>
            <person name="Sykes S."/>
            <person name="White J."/>
            <person name="Yandava C."/>
            <person name="Nusbaum C."/>
            <person name="Birren B."/>
        </authorList>
    </citation>
    <scope>NUCLEOTIDE SEQUENCE [LARGE SCALE GENOMIC DNA]</scope>
    <source>
        <strain evidence="1 2">29_1</strain>
    </source>
</reference>
<proteinExistence type="predicted"/>
<dbReference type="PANTHER" id="PTHR31302">
    <property type="entry name" value="TRANSMEMBRANE PROTEIN WITH METALLOPHOSPHOESTERASE DOMAIN-RELATED"/>
    <property type="match status" value="1"/>
</dbReference>
<organism evidence="1 2">
    <name type="scientific">Coprobacillus cateniformis</name>
    <dbReference type="NCBI Taxonomy" id="100884"/>
    <lineage>
        <taxon>Bacteria</taxon>
        <taxon>Bacillati</taxon>
        <taxon>Bacillota</taxon>
        <taxon>Erysipelotrichia</taxon>
        <taxon>Erysipelotrichales</taxon>
        <taxon>Coprobacillaceae</taxon>
        <taxon>Coprobacillus</taxon>
    </lineage>
</organism>
<dbReference type="SUPFAM" id="SSF56300">
    <property type="entry name" value="Metallo-dependent phosphatases"/>
    <property type="match status" value="1"/>
</dbReference>
<evidence type="ECO:0000313" key="2">
    <source>
        <dbReference type="Proteomes" id="UP000003157"/>
    </source>
</evidence>
<dbReference type="EMBL" id="ADKX01000001">
    <property type="protein sequence ID" value="EFW06633.1"/>
    <property type="molecule type" value="Genomic_DNA"/>
</dbReference>
<dbReference type="GeneID" id="78229405"/>
<dbReference type="RefSeq" id="WP_008787298.1">
    <property type="nucleotide sequence ID" value="NZ_AKCB01000001.1"/>
</dbReference>
<protein>
    <recommendedName>
        <fullName evidence="3">Calcineurin-like phosphoesterase domain-containing protein</fullName>
    </recommendedName>
</protein>
<dbReference type="AlphaFoldDB" id="E7G5Y2"/>
<dbReference type="InterPro" id="IPR051158">
    <property type="entry name" value="Metallophosphoesterase_sf"/>
</dbReference>
<comment type="caution">
    <text evidence="1">The sequence shown here is derived from an EMBL/GenBank/DDBJ whole genome shotgun (WGS) entry which is preliminary data.</text>
</comment>
<dbReference type="Proteomes" id="UP000003157">
    <property type="component" value="Unassembled WGS sequence"/>
</dbReference>
<dbReference type="InterPro" id="IPR029052">
    <property type="entry name" value="Metallo-depent_PP-like"/>
</dbReference>
<accession>E7G5Y2</accession>
<dbReference type="eggNOG" id="COG1408">
    <property type="taxonomic scope" value="Bacteria"/>
</dbReference>
<dbReference type="Gene3D" id="3.60.21.10">
    <property type="match status" value="1"/>
</dbReference>